<keyword evidence="2" id="KW-1185">Reference proteome</keyword>
<dbReference type="KEGG" id="fas:105271740"/>
<dbReference type="PANTHER" id="PTHR46432">
    <property type="entry name" value="F-BOX ONLY PROTEIN 42"/>
    <property type="match status" value="1"/>
</dbReference>
<protein>
    <submittedName>
        <fullName evidence="3">F-box only protein 42</fullName>
    </submittedName>
</protein>
<accession>A0A9R1TJI3</accession>
<dbReference type="Proteomes" id="UP000694866">
    <property type="component" value="Unplaced"/>
</dbReference>
<organism evidence="2 3">
    <name type="scientific">Fopius arisanus</name>
    <dbReference type="NCBI Taxonomy" id="64838"/>
    <lineage>
        <taxon>Eukaryota</taxon>
        <taxon>Metazoa</taxon>
        <taxon>Ecdysozoa</taxon>
        <taxon>Arthropoda</taxon>
        <taxon>Hexapoda</taxon>
        <taxon>Insecta</taxon>
        <taxon>Pterygota</taxon>
        <taxon>Neoptera</taxon>
        <taxon>Endopterygota</taxon>
        <taxon>Hymenoptera</taxon>
        <taxon>Apocrita</taxon>
        <taxon>Ichneumonoidea</taxon>
        <taxon>Braconidae</taxon>
        <taxon>Opiinae</taxon>
        <taxon>Fopius</taxon>
    </lineage>
</organism>
<dbReference type="InterPro" id="IPR036047">
    <property type="entry name" value="F-box-like_dom_sf"/>
</dbReference>
<dbReference type="InterPro" id="IPR015915">
    <property type="entry name" value="Kelch-typ_b-propeller"/>
</dbReference>
<dbReference type="PANTHER" id="PTHR46432:SF1">
    <property type="entry name" value="F-BOX ONLY PROTEIN 42"/>
    <property type="match status" value="1"/>
</dbReference>
<dbReference type="Gene3D" id="1.20.1280.50">
    <property type="match status" value="1"/>
</dbReference>
<dbReference type="PROSITE" id="PS50181">
    <property type="entry name" value="FBOX"/>
    <property type="match status" value="1"/>
</dbReference>
<dbReference type="InterPro" id="IPR001810">
    <property type="entry name" value="F-box_dom"/>
</dbReference>
<feature type="domain" description="F-box" evidence="1">
    <location>
        <begin position="2"/>
        <end position="54"/>
    </location>
</feature>
<dbReference type="InterPro" id="IPR052821">
    <property type="entry name" value="F-box_only_SRC"/>
</dbReference>
<dbReference type="GO" id="GO:0019005">
    <property type="term" value="C:SCF ubiquitin ligase complex"/>
    <property type="evidence" value="ECO:0007669"/>
    <property type="project" value="TreeGrafter"/>
</dbReference>
<dbReference type="Pfam" id="PF13415">
    <property type="entry name" value="Beta-prop_FBX42"/>
    <property type="match status" value="1"/>
</dbReference>
<dbReference type="GO" id="GO:1990756">
    <property type="term" value="F:ubiquitin-like ligase-substrate adaptor activity"/>
    <property type="evidence" value="ECO:0007669"/>
    <property type="project" value="TreeGrafter"/>
</dbReference>
<evidence type="ECO:0000313" key="3">
    <source>
        <dbReference type="RefSeq" id="XP_011311764.1"/>
    </source>
</evidence>
<dbReference type="SUPFAM" id="SSF117281">
    <property type="entry name" value="Kelch motif"/>
    <property type="match status" value="1"/>
</dbReference>
<dbReference type="SUPFAM" id="SSF81383">
    <property type="entry name" value="F-box domain"/>
    <property type="match status" value="1"/>
</dbReference>
<reference evidence="3" key="1">
    <citation type="submission" date="2025-08" db="UniProtKB">
        <authorList>
            <consortium name="RefSeq"/>
        </authorList>
    </citation>
    <scope>IDENTIFICATION</scope>
    <source>
        <strain evidence="3">USDA-PBARC FA_bdor</strain>
        <tissue evidence="3">Whole organism</tissue>
    </source>
</reference>
<dbReference type="CTD" id="54455"/>
<evidence type="ECO:0000313" key="2">
    <source>
        <dbReference type="Proteomes" id="UP000694866"/>
    </source>
</evidence>
<evidence type="ECO:0000259" key="1">
    <source>
        <dbReference type="PROSITE" id="PS50181"/>
    </source>
</evidence>
<name>A0A9R1TJI3_9HYME</name>
<dbReference type="OrthoDB" id="9973021at2759"/>
<sequence length="516" mass="59453">MEYHIDDLPDELLEYILNLIPPYRCLKECMVVCKRWSLAVKRVMEHKQSYFHRSVAFGSLEWNTIISEPGPPTVISERFSHSACTYENSMYVFGGCTKTCTTFNDLWMLDLDTRKWDRPLARGNYPSPKACASMVYYNHTFILFGGWSHPSAYPPYQRRRLFDELHVYCLKTNRWSVIDTLDGPPPTSAHSASIHGNLMVIFGGISNDYNSSNDIWCLNVDHYYWYKPVVSDLKPPSRYGHSQIHLTDKHILIFGGCTGPSAVMNDVWLLTMEDPIWTWTRVNMLGANWAPTKIWCHQVCKVGNYVVVLSDNKESTKQGEVVPKEVNRSQLLPPPRRRQAVEEKIDKDENVNGRHGKLMGRRIHVRSASPNGSIYSGAQPLELKSFAPIAVPDIEEKRRQANRVRQLESLRRMQERIQNQRTQQRLVRKKSDKLGIFVLDITRILDQSSATWIFHSQNKCSGPEGRILYSLVLGKSELIVFGGIRKVITTIQGETDEDISEVYNDVHFIKPPRYIF</sequence>
<dbReference type="RefSeq" id="XP_011311764.1">
    <property type="nucleotide sequence ID" value="XM_011313462.1"/>
</dbReference>
<gene>
    <name evidence="3" type="primary">LOC105271740</name>
</gene>
<dbReference type="GeneID" id="105271740"/>
<dbReference type="Pfam" id="PF12937">
    <property type="entry name" value="F-box-like"/>
    <property type="match status" value="1"/>
</dbReference>
<dbReference type="AlphaFoldDB" id="A0A9R1TJI3"/>
<dbReference type="Gene3D" id="2.120.10.80">
    <property type="entry name" value="Kelch-type beta propeller"/>
    <property type="match status" value="1"/>
</dbReference>
<proteinExistence type="predicted"/>